<dbReference type="InterPro" id="IPR045380">
    <property type="entry name" value="LD_TPept_scaffold_dom"/>
</dbReference>
<dbReference type="SUPFAM" id="SSF141523">
    <property type="entry name" value="L,D-transpeptidase catalytic domain-like"/>
    <property type="match status" value="1"/>
</dbReference>
<keyword evidence="12" id="KW-1185">Reference proteome</keyword>
<proteinExistence type="inferred from homology"/>
<keyword evidence="5 7" id="KW-0573">Peptidoglycan synthesis</keyword>
<dbReference type="InterPro" id="IPR052905">
    <property type="entry name" value="LD-transpeptidase_YkuD-like"/>
</dbReference>
<dbReference type="Proteomes" id="UP000295684">
    <property type="component" value="Unassembled WGS sequence"/>
</dbReference>
<evidence type="ECO:0000313" key="11">
    <source>
        <dbReference type="Proteomes" id="UP000295684"/>
    </source>
</evidence>
<dbReference type="Proteomes" id="UP000622648">
    <property type="component" value="Unassembled WGS sequence"/>
</dbReference>
<dbReference type="Pfam" id="PF20142">
    <property type="entry name" value="Scaffold"/>
    <property type="match status" value="1"/>
</dbReference>
<feature type="active site" description="Nucleophile" evidence="7">
    <location>
        <position position="430"/>
    </location>
</feature>
<dbReference type="OrthoDB" id="9778545at2"/>
<comment type="caution">
    <text evidence="10">The sequence shown here is derived from an EMBL/GenBank/DDBJ whole genome shotgun (WGS) entry which is preliminary data.</text>
</comment>
<keyword evidence="6 7" id="KW-0961">Cell wall biogenesis/degradation</keyword>
<evidence type="ECO:0000256" key="7">
    <source>
        <dbReference type="PROSITE-ProRule" id="PRU01373"/>
    </source>
</evidence>
<protein>
    <submittedName>
        <fullName evidence="10">L,D-transpeptidase-like protein</fullName>
    </submittedName>
</protein>
<evidence type="ECO:0000313" key="12">
    <source>
        <dbReference type="Proteomes" id="UP000622648"/>
    </source>
</evidence>
<dbReference type="AlphaFoldDB" id="A0A4R2HLK9"/>
<evidence type="ECO:0000256" key="2">
    <source>
        <dbReference type="ARBA" id="ARBA00005992"/>
    </source>
</evidence>
<sequence>MYLWSFKKPALTGLLVLTLFSLTIITSCRKNKSQVGAHLAKETGNKIFSQIDMEEFGQKLKLAIASRSKTLQNPKFTDALYAAHQYEPILVEKYFPDSGLLKAVDVIAQVEDHGLSPEKFKVSKFKSILEKIYQKSEVKDLDAAYQTLIDLELAASYTITTYSQAMEFGLVSPRKIYAQYYTKTKRPDSLSFRKPYQTKNLNTFLDSIQPQGADYKMLQQALKQHTLAPGRSAEESKRLIAVNLERLRWQNNPTEDKYVWVNIPEFQLQVIEKGQVSLAMKVCVGEGRNQNMAPSLTEYDDNELEKDRPFNRETPQLKSLIHSVQVNPVWNIPESIASNEIAKYAAKDRYYLGNKNIDVFYKGKLVEDPETIDWSAADVGKTYTFKQRPGDDNSLGKIKFLFNNQSSVYLHDTPAKAAFNQPVRAVSHGCVRVEQPEELAKALFGTGNKFDRISTGMMSKDPKAENISLPKQIPVYLSYFTCWRNTAGELKFAKDIYGLDAVLYTHLFRS</sequence>
<dbReference type="GO" id="GO:0009252">
    <property type="term" value="P:peptidoglycan biosynthetic process"/>
    <property type="evidence" value="ECO:0007669"/>
    <property type="project" value="UniProtKB-UniPathway"/>
</dbReference>
<dbReference type="InterPro" id="IPR005490">
    <property type="entry name" value="LD_TPept_cat_dom"/>
</dbReference>
<accession>A0A4R2HLK9</accession>
<feature type="active site" description="Proton donor/acceptor" evidence="7">
    <location>
        <position position="411"/>
    </location>
</feature>
<evidence type="ECO:0000256" key="5">
    <source>
        <dbReference type="ARBA" id="ARBA00022984"/>
    </source>
</evidence>
<dbReference type="CDD" id="cd16913">
    <property type="entry name" value="YkuD_like"/>
    <property type="match status" value="1"/>
</dbReference>
<reference evidence="9" key="4">
    <citation type="submission" date="2024-05" db="EMBL/GenBank/DDBJ databases">
        <authorList>
            <person name="Sun Q."/>
            <person name="Zhou Y."/>
        </authorList>
    </citation>
    <scope>NUCLEOTIDE SEQUENCE</scope>
    <source>
        <strain evidence="9">CGMCC 1.15644</strain>
    </source>
</reference>
<dbReference type="Pfam" id="PF03734">
    <property type="entry name" value="YkuD"/>
    <property type="match status" value="1"/>
</dbReference>
<name>A0A4R2HLK9_9SPHI</name>
<evidence type="ECO:0000256" key="1">
    <source>
        <dbReference type="ARBA" id="ARBA00004752"/>
    </source>
</evidence>
<dbReference type="GO" id="GO:0008360">
    <property type="term" value="P:regulation of cell shape"/>
    <property type="evidence" value="ECO:0007669"/>
    <property type="project" value="UniProtKB-UniRule"/>
</dbReference>
<dbReference type="Gene3D" id="2.40.440.10">
    <property type="entry name" value="L,D-transpeptidase catalytic domain-like"/>
    <property type="match status" value="1"/>
</dbReference>
<evidence type="ECO:0000256" key="4">
    <source>
        <dbReference type="ARBA" id="ARBA00022960"/>
    </source>
</evidence>
<dbReference type="PROSITE" id="PS51257">
    <property type="entry name" value="PROKAR_LIPOPROTEIN"/>
    <property type="match status" value="1"/>
</dbReference>
<dbReference type="InterPro" id="IPR038063">
    <property type="entry name" value="Transpep_catalytic_dom"/>
</dbReference>
<dbReference type="GO" id="GO:0004180">
    <property type="term" value="F:carboxypeptidase activity"/>
    <property type="evidence" value="ECO:0007669"/>
    <property type="project" value="UniProtKB-ARBA"/>
</dbReference>
<dbReference type="EMBL" id="SLWO01000001">
    <property type="protein sequence ID" value="TCO30773.1"/>
    <property type="molecule type" value="Genomic_DNA"/>
</dbReference>
<keyword evidence="4 7" id="KW-0133">Cell shape</keyword>
<evidence type="ECO:0000313" key="10">
    <source>
        <dbReference type="EMBL" id="TCO30773.1"/>
    </source>
</evidence>
<evidence type="ECO:0000256" key="3">
    <source>
        <dbReference type="ARBA" id="ARBA00022679"/>
    </source>
</evidence>
<dbReference type="UniPathway" id="UPA00219"/>
<dbReference type="GO" id="GO:0071555">
    <property type="term" value="P:cell wall organization"/>
    <property type="evidence" value="ECO:0007669"/>
    <property type="project" value="UniProtKB-UniRule"/>
</dbReference>
<dbReference type="PROSITE" id="PS52029">
    <property type="entry name" value="LD_TPASE"/>
    <property type="match status" value="1"/>
</dbReference>
<reference evidence="12" key="2">
    <citation type="journal article" date="2019" name="Int. J. Syst. Evol. Microbiol.">
        <title>The Global Catalogue of Microorganisms (GCM) 10K type strain sequencing project: providing services to taxonomists for standard genome sequencing and annotation.</title>
        <authorList>
            <consortium name="The Broad Institute Genomics Platform"/>
            <consortium name="The Broad Institute Genome Sequencing Center for Infectious Disease"/>
            <person name="Wu L."/>
            <person name="Ma J."/>
        </authorList>
    </citation>
    <scope>NUCLEOTIDE SEQUENCE [LARGE SCALE GENOMIC DNA]</scope>
    <source>
        <strain evidence="12">CGMCC 1.15644</strain>
    </source>
</reference>
<dbReference type="EMBL" id="BMJO01000001">
    <property type="protein sequence ID" value="GGE44544.1"/>
    <property type="molecule type" value="Genomic_DNA"/>
</dbReference>
<reference evidence="9" key="1">
    <citation type="journal article" date="2014" name="Int. J. Syst. Evol. Microbiol.">
        <title>Complete genome of a new Firmicutes species belonging to the dominant human colonic microbiota ('Ruminococcus bicirculans') reveals two chromosomes and a selective capacity to utilize plant glucans.</title>
        <authorList>
            <consortium name="NISC Comparative Sequencing Program"/>
            <person name="Wegmann U."/>
            <person name="Louis P."/>
            <person name="Goesmann A."/>
            <person name="Henrissat B."/>
            <person name="Duncan S.H."/>
            <person name="Flint H.J."/>
        </authorList>
    </citation>
    <scope>NUCLEOTIDE SEQUENCE</scope>
    <source>
        <strain evidence="9">CGMCC 1.15644</strain>
    </source>
</reference>
<reference evidence="10 11" key="3">
    <citation type="submission" date="2019-03" db="EMBL/GenBank/DDBJ databases">
        <title>Genomic Encyclopedia of Type Strains, Phase IV (KMG-IV): sequencing the most valuable type-strain genomes for metagenomic binning, comparative biology and taxonomic classification.</title>
        <authorList>
            <person name="Goeker M."/>
        </authorList>
    </citation>
    <scope>NUCLEOTIDE SEQUENCE [LARGE SCALE GENOMIC DNA]</scope>
    <source>
        <strain evidence="10 11">DSM 103236</strain>
    </source>
</reference>
<keyword evidence="3" id="KW-0808">Transferase</keyword>
<evidence type="ECO:0000256" key="6">
    <source>
        <dbReference type="ARBA" id="ARBA00023316"/>
    </source>
</evidence>
<dbReference type="PANTHER" id="PTHR41533:SF2">
    <property type="entry name" value="BLR7131 PROTEIN"/>
    <property type="match status" value="1"/>
</dbReference>
<organism evidence="10 11">
    <name type="scientific">Pedobacter psychrotolerans</name>
    <dbReference type="NCBI Taxonomy" id="1843235"/>
    <lineage>
        <taxon>Bacteria</taxon>
        <taxon>Pseudomonadati</taxon>
        <taxon>Bacteroidota</taxon>
        <taxon>Sphingobacteriia</taxon>
        <taxon>Sphingobacteriales</taxon>
        <taxon>Sphingobacteriaceae</taxon>
        <taxon>Pedobacter</taxon>
    </lineage>
</organism>
<dbReference type="PANTHER" id="PTHR41533">
    <property type="entry name" value="L,D-TRANSPEPTIDASE HI_1667-RELATED"/>
    <property type="match status" value="1"/>
</dbReference>
<evidence type="ECO:0000313" key="9">
    <source>
        <dbReference type="EMBL" id="GGE44544.1"/>
    </source>
</evidence>
<feature type="domain" description="L,D-TPase catalytic" evidence="8">
    <location>
        <begin position="257"/>
        <end position="453"/>
    </location>
</feature>
<comment type="pathway">
    <text evidence="1 7">Cell wall biogenesis; peptidoglycan biosynthesis.</text>
</comment>
<comment type="similarity">
    <text evidence="2">Belongs to the YkuD family.</text>
</comment>
<gene>
    <name evidence="10" type="ORF">EV200_101212</name>
    <name evidence="9" type="ORF">GCM10011413_08330</name>
</gene>
<dbReference type="GO" id="GO:0016740">
    <property type="term" value="F:transferase activity"/>
    <property type="evidence" value="ECO:0007669"/>
    <property type="project" value="UniProtKB-KW"/>
</dbReference>
<evidence type="ECO:0000259" key="8">
    <source>
        <dbReference type="PROSITE" id="PS52029"/>
    </source>
</evidence>